<reference evidence="2" key="1">
    <citation type="submission" date="2020-10" db="EMBL/GenBank/DDBJ databases">
        <authorList>
            <person name="Gilroy R."/>
        </authorList>
    </citation>
    <scope>NUCLEOTIDE SEQUENCE</scope>
    <source>
        <strain evidence="2">11159</strain>
    </source>
</reference>
<proteinExistence type="predicted"/>
<organism evidence="2 3">
    <name type="scientific">Candidatus Onthovivens merdipullorum</name>
    <dbReference type="NCBI Taxonomy" id="2840889"/>
    <lineage>
        <taxon>Bacteria</taxon>
        <taxon>Bacillati</taxon>
        <taxon>Bacillota</taxon>
        <taxon>Bacilli</taxon>
        <taxon>Bacillales</taxon>
        <taxon>Candidatus Onthovivens</taxon>
    </lineage>
</organism>
<feature type="transmembrane region" description="Helical" evidence="1">
    <location>
        <begin position="218"/>
        <end position="238"/>
    </location>
</feature>
<dbReference type="EMBL" id="JADIMY010000117">
    <property type="protein sequence ID" value="MBO8428056.1"/>
    <property type="molecule type" value="Genomic_DNA"/>
</dbReference>
<evidence type="ECO:0000313" key="3">
    <source>
        <dbReference type="Proteomes" id="UP000823613"/>
    </source>
</evidence>
<keyword evidence="1" id="KW-0472">Membrane</keyword>
<dbReference type="Pfam" id="PF07556">
    <property type="entry name" value="DUF1538"/>
    <property type="match status" value="2"/>
</dbReference>
<feature type="transmembrane region" description="Helical" evidence="1">
    <location>
        <begin position="436"/>
        <end position="457"/>
    </location>
</feature>
<feature type="transmembrane region" description="Helical" evidence="1">
    <location>
        <begin position="264"/>
        <end position="285"/>
    </location>
</feature>
<sequence>MLEKARNLIKTLEESFLSLIPIVVIISILFGLQYTPMFPSVVIEPANFGIFLLCMVFLGLGTTLFSLGSESSMAKVGSYIGASITKKKKIFLIVFLAILLGMFITIAEPDLTVLGDLVGKFFNAWIFKIVVGVGVGLFLAFGLLRIIFQKSMKLWIILFHFIIFALACLFGSHGAIIEIAFDSSGVTAGPITIPFLLTFGASVASVRGGKNNNSDSFGVSGFCSIGPIITILLMFLFIQNSGAFDDIKNSIDTDPSFVETLVSVLKECLFAILPIALIFLIYQLIFIRLKLKELGKIFLGFLCSYIGIAMFLIAANIGLIPIGFGLGKGIIDGGLNYSYILIIIALVIGISIVLVEPAIKVLAHQVEEVSTGTISKRALYIALALGVSIAIVLSVIRAIWGNDFSILYYYVPIYLLTIILAIFVPDIYVGIGFDSGGVATGPMSSCFVLPLVIGIYASQNSADGSGFGVLGLIQILPTLMIEILGLVSIIKSKRLNMVARRSLMEENDAQIIHF</sequence>
<feature type="transmembrane region" description="Helical" evidence="1">
    <location>
        <begin position="187"/>
        <end position="206"/>
    </location>
</feature>
<keyword evidence="1" id="KW-0812">Transmembrane</keyword>
<evidence type="ECO:0000256" key="1">
    <source>
        <dbReference type="SAM" id="Phobius"/>
    </source>
</evidence>
<feature type="transmembrane region" description="Helical" evidence="1">
    <location>
        <begin position="336"/>
        <end position="359"/>
    </location>
</feature>
<feature type="transmembrane region" description="Helical" evidence="1">
    <location>
        <begin position="16"/>
        <end position="34"/>
    </location>
</feature>
<feature type="transmembrane region" description="Helical" evidence="1">
    <location>
        <begin position="155"/>
        <end position="181"/>
    </location>
</feature>
<comment type="caution">
    <text evidence="2">The sequence shown here is derived from an EMBL/GenBank/DDBJ whole genome shotgun (WGS) entry which is preliminary data.</text>
</comment>
<feature type="transmembrane region" description="Helical" evidence="1">
    <location>
        <begin position="46"/>
        <end position="68"/>
    </location>
</feature>
<dbReference type="InterPro" id="IPR011435">
    <property type="entry name" value="UmpAB"/>
</dbReference>
<gene>
    <name evidence="2" type="ORF">IAC58_05905</name>
</gene>
<dbReference type="Proteomes" id="UP000823613">
    <property type="component" value="Unassembled WGS sequence"/>
</dbReference>
<accession>A0A9D9DKE1</accession>
<name>A0A9D9DKE1_9BACL</name>
<keyword evidence="1" id="KW-1133">Transmembrane helix</keyword>
<dbReference type="AlphaFoldDB" id="A0A9D9DKE1"/>
<feature type="transmembrane region" description="Helical" evidence="1">
    <location>
        <begin position="297"/>
        <end position="324"/>
    </location>
</feature>
<protein>
    <submittedName>
        <fullName evidence="2">DUF1538 domain-containing protein</fullName>
    </submittedName>
</protein>
<feature type="transmembrane region" description="Helical" evidence="1">
    <location>
        <begin position="89"/>
        <end position="106"/>
    </location>
</feature>
<reference evidence="2" key="2">
    <citation type="journal article" date="2021" name="PeerJ">
        <title>Extensive microbial diversity within the chicken gut microbiome revealed by metagenomics and culture.</title>
        <authorList>
            <person name="Gilroy R."/>
            <person name="Ravi A."/>
            <person name="Getino M."/>
            <person name="Pursley I."/>
            <person name="Horton D.L."/>
            <person name="Alikhan N.F."/>
            <person name="Baker D."/>
            <person name="Gharbi K."/>
            <person name="Hall N."/>
            <person name="Watson M."/>
            <person name="Adriaenssens E.M."/>
            <person name="Foster-Nyarko E."/>
            <person name="Jarju S."/>
            <person name="Secka A."/>
            <person name="Antonio M."/>
            <person name="Oren A."/>
            <person name="Chaudhuri R.R."/>
            <person name="La Ragione R."/>
            <person name="Hildebrand F."/>
            <person name="Pallen M.J."/>
        </authorList>
    </citation>
    <scope>NUCLEOTIDE SEQUENCE</scope>
    <source>
        <strain evidence="2">11159</strain>
    </source>
</reference>
<feature type="transmembrane region" description="Helical" evidence="1">
    <location>
        <begin position="469"/>
        <end position="490"/>
    </location>
</feature>
<feature type="transmembrane region" description="Helical" evidence="1">
    <location>
        <begin position="126"/>
        <end position="148"/>
    </location>
</feature>
<evidence type="ECO:0000313" key="2">
    <source>
        <dbReference type="EMBL" id="MBO8428056.1"/>
    </source>
</evidence>
<feature type="transmembrane region" description="Helical" evidence="1">
    <location>
        <begin position="379"/>
        <end position="400"/>
    </location>
</feature>
<feature type="transmembrane region" description="Helical" evidence="1">
    <location>
        <begin position="406"/>
        <end position="424"/>
    </location>
</feature>